<dbReference type="AlphaFoldDB" id="A0AAW1NV13"/>
<sequence>MEGKQQQRLHDGSSSRPVVRGVVFDMDGTLSVPAIAFSEMRRRLDIPDGDLLEVLDSWPEEKQAWGNKVLEEIEGDALKNLKLLPGVLELAAYLDEMHIPRALITRNNAKSVIAMHERFFPDNNFAPALDRSFRPYKPNPAAIQHICKLWHMQPSEVVMIGDSPHDDVVSGSRAGSITILLDTDKRFHGPDSPPHKDWLDEQEHQPTYIAASMAEVQQILSEKVALTPK</sequence>
<dbReference type="InterPro" id="IPR006439">
    <property type="entry name" value="HAD-SF_hydro_IA"/>
</dbReference>
<dbReference type="Gene3D" id="1.10.260.80">
    <property type="match status" value="1"/>
</dbReference>
<keyword evidence="2" id="KW-1185">Reference proteome</keyword>
<evidence type="ECO:0000313" key="2">
    <source>
        <dbReference type="Proteomes" id="UP001465755"/>
    </source>
</evidence>
<dbReference type="InterPro" id="IPR036412">
    <property type="entry name" value="HAD-like_sf"/>
</dbReference>
<dbReference type="Pfam" id="PF00702">
    <property type="entry name" value="Hydrolase"/>
    <property type="match status" value="1"/>
</dbReference>
<dbReference type="NCBIfam" id="TIGR01549">
    <property type="entry name" value="HAD-SF-IA-v1"/>
    <property type="match status" value="1"/>
</dbReference>
<name>A0AAW1NV13_9CHLO</name>
<dbReference type="InterPro" id="IPR023214">
    <property type="entry name" value="HAD_sf"/>
</dbReference>
<protein>
    <submittedName>
        <fullName evidence="1">Uncharacterized protein</fullName>
    </submittedName>
</protein>
<dbReference type="SFLD" id="SFLDS00003">
    <property type="entry name" value="Haloacid_Dehalogenase"/>
    <property type="match status" value="1"/>
</dbReference>
<dbReference type="CDD" id="cd01427">
    <property type="entry name" value="HAD_like"/>
    <property type="match status" value="1"/>
</dbReference>
<reference evidence="1 2" key="1">
    <citation type="journal article" date="2024" name="Nat. Commun.">
        <title>Phylogenomics reveals the evolutionary origins of lichenization in chlorophyte algae.</title>
        <authorList>
            <person name="Puginier C."/>
            <person name="Libourel C."/>
            <person name="Otte J."/>
            <person name="Skaloud P."/>
            <person name="Haon M."/>
            <person name="Grisel S."/>
            <person name="Petersen M."/>
            <person name="Berrin J.G."/>
            <person name="Delaux P.M."/>
            <person name="Dal Grande F."/>
            <person name="Keller J."/>
        </authorList>
    </citation>
    <scope>NUCLEOTIDE SEQUENCE [LARGE SCALE GENOMIC DNA]</scope>
    <source>
        <strain evidence="1 2">SAG 2036</strain>
    </source>
</reference>
<accession>A0AAW1NV13</accession>
<dbReference type="SUPFAM" id="SSF56784">
    <property type="entry name" value="HAD-like"/>
    <property type="match status" value="1"/>
</dbReference>
<dbReference type="EMBL" id="JALJOQ010000124">
    <property type="protein sequence ID" value="KAK9795845.1"/>
    <property type="molecule type" value="Genomic_DNA"/>
</dbReference>
<evidence type="ECO:0000313" key="1">
    <source>
        <dbReference type="EMBL" id="KAK9795845.1"/>
    </source>
</evidence>
<dbReference type="Gene3D" id="3.40.50.1000">
    <property type="entry name" value="HAD superfamily/HAD-like"/>
    <property type="match status" value="1"/>
</dbReference>
<comment type="caution">
    <text evidence="1">The sequence shown here is derived from an EMBL/GenBank/DDBJ whole genome shotgun (WGS) entry which is preliminary data.</text>
</comment>
<dbReference type="PANTHER" id="PTHR43885">
    <property type="entry name" value="HALOACID DEHALOGENASE-LIKE HYDROLASE"/>
    <property type="match status" value="1"/>
</dbReference>
<organism evidence="1 2">
    <name type="scientific">Symbiochloris irregularis</name>
    <dbReference type="NCBI Taxonomy" id="706552"/>
    <lineage>
        <taxon>Eukaryota</taxon>
        <taxon>Viridiplantae</taxon>
        <taxon>Chlorophyta</taxon>
        <taxon>core chlorophytes</taxon>
        <taxon>Trebouxiophyceae</taxon>
        <taxon>Trebouxiales</taxon>
        <taxon>Trebouxiaceae</taxon>
        <taxon>Symbiochloris</taxon>
    </lineage>
</organism>
<proteinExistence type="predicted"/>
<dbReference type="PANTHER" id="PTHR43885:SF1">
    <property type="entry name" value="SUPERFAMILY HYDROLASE, PUTATIVE (AFU_ORTHOLOGUE AFUA_4G13290)-RELATED"/>
    <property type="match status" value="1"/>
</dbReference>
<dbReference type="SFLD" id="SFLDG01129">
    <property type="entry name" value="C1.5:_HAD__Beta-PGM__Phosphata"/>
    <property type="match status" value="1"/>
</dbReference>
<dbReference type="Proteomes" id="UP001465755">
    <property type="component" value="Unassembled WGS sequence"/>
</dbReference>
<gene>
    <name evidence="1" type="ORF">WJX73_002941</name>
</gene>